<evidence type="ECO:0000313" key="17">
    <source>
        <dbReference type="EMBL" id="RHN55072.1"/>
    </source>
</evidence>
<evidence type="ECO:0000256" key="11">
    <source>
        <dbReference type="ARBA" id="ARBA00023128"/>
    </source>
</evidence>
<evidence type="ECO:0000256" key="9">
    <source>
        <dbReference type="ARBA" id="ARBA00022837"/>
    </source>
</evidence>
<dbReference type="FunFam" id="3.40.50.300:FF:000553">
    <property type="entry name" value="Mitochondrial Rho GTPase"/>
    <property type="match status" value="1"/>
</dbReference>
<keyword evidence="10 15" id="KW-1133">Transmembrane helix</keyword>
<dbReference type="InterPro" id="IPR021181">
    <property type="entry name" value="Miro"/>
</dbReference>
<dbReference type="SUPFAM" id="SSF47473">
    <property type="entry name" value="EF-hand"/>
    <property type="match status" value="1"/>
</dbReference>
<dbReference type="SUPFAM" id="SSF52540">
    <property type="entry name" value="P-loop containing nucleoside triphosphate hydrolases"/>
    <property type="match status" value="2"/>
</dbReference>
<dbReference type="GO" id="GO:0007005">
    <property type="term" value="P:mitochondrion organization"/>
    <property type="evidence" value="ECO:0007669"/>
    <property type="project" value="InterPro"/>
</dbReference>
<dbReference type="Pfam" id="PF00071">
    <property type="entry name" value="Ras"/>
    <property type="match status" value="1"/>
</dbReference>
<dbReference type="AlphaFoldDB" id="A0A396HP09"/>
<dbReference type="GO" id="GO:0005509">
    <property type="term" value="F:calcium ion binding"/>
    <property type="evidence" value="ECO:0007669"/>
    <property type="project" value="InterPro"/>
</dbReference>
<evidence type="ECO:0000256" key="8">
    <source>
        <dbReference type="ARBA" id="ARBA00022801"/>
    </source>
</evidence>
<keyword evidence="12 14" id="KW-0342">GTP-binding</keyword>
<keyword evidence="7 14" id="KW-1000">Mitochondrion outer membrane</keyword>
<dbReference type="InterPro" id="IPR052266">
    <property type="entry name" value="Miro-EF-hand_domain"/>
</dbReference>
<feature type="domain" description="EF-hand" evidence="16">
    <location>
        <begin position="343"/>
        <end position="378"/>
    </location>
</feature>
<evidence type="ECO:0000256" key="3">
    <source>
        <dbReference type="ARBA" id="ARBA00022692"/>
    </source>
</evidence>
<dbReference type="PROSITE" id="PS50222">
    <property type="entry name" value="EF_HAND_2"/>
    <property type="match status" value="1"/>
</dbReference>
<name>A0A396HP09_MEDTR</name>
<evidence type="ECO:0000256" key="15">
    <source>
        <dbReference type="SAM" id="Phobius"/>
    </source>
</evidence>
<organism evidence="17">
    <name type="scientific">Medicago truncatula</name>
    <name type="common">Barrel medic</name>
    <name type="synonym">Medicago tribuloides</name>
    <dbReference type="NCBI Taxonomy" id="3880"/>
    <lineage>
        <taxon>Eukaryota</taxon>
        <taxon>Viridiplantae</taxon>
        <taxon>Streptophyta</taxon>
        <taxon>Embryophyta</taxon>
        <taxon>Tracheophyta</taxon>
        <taxon>Spermatophyta</taxon>
        <taxon>Magnoliopsida</taxon>
        <taxon>eudicotyledons</taxon>
        <taxon>Gunneridae</taxon>
        <taxon>Pentapetalae</taxon>
        <taxon>rosids</taxon>
        <taxon>fabids</taxon>
        <taxon>Fabales</taxon>
        <taxon>Fabaceae</taxon>
        <taxon>Papilionoideae</taxon>
        <taxon>50 kb inversion clade</taxon>
        <taxon>NPAAA clade</taxon>
        <taxon>Hologalegina</taxon>
        <taxon>IRL clade</taxon>
        <taxon>Trifolieae</taxon>
        <taxon>Medicago</taxon>
    </lineage>
</organism>
<keyword evidence="9 14" id="KW-0106">Calcium</keyword>
<sequence length="672" mass="75066">MPKLKKISQKRLTIKLVLDTLYFRVSGVFFPQFLGFAKQNNHTHRGRVSSSMVGVRRGGDVVHVVVAGDSGTGKTSLVHGAPRFLHCDGVPIKIIDTSSRTEDTDKVAEELQRADSVVLTYACDRSETLENLTTFWLPRLRKLEVKAPVIVAGCKLDLLDENQQVSLEQVMSPLMQQFCEIQACVECSSYKTFEVREVFFFAQKAALYPMAPLHDQESQTLTPRCVRALKRIFTLCDHDKDGALSNAELNAFQVRCFNAPLKPHEILDVKEVVKKNLSEGVNERGLTSTGFLFLHALFIEKGPLEATWTVLKKFGYNYDVKLAADLFPPLKLAPDQSVELTNEAVDFLETIFDEFDGDSDKVLQPHELEELFSSAPKSPWIENPYKDAVERNASGGLSLDAFLSEWALMTLLNPTFSVENLMYIGYPGDPSSAIRVTRRRHMDRRKQHSERNVLQCFIFGPMKAGKSALLNCCIGRPYSEAYNPATNEDRFAANVVDISTENKKYIVLREISEGGVTKLLANKESLGSCDIAVFVHDRSDSSWKTSSELLSKIAGHGEDTGFQVPCLTVAVNDDQDSFTMAIQETTMVSQYIGVEAPMPISVKLGDSNNIFHQIVTAAEHPHLNIPKTEGRKTCKQYHRLIDRSLMFVSVGVAVAFGLSVQGRMRQVKRQAL</sequence>
<dbReference type="Gene3D" id="3.40.50.300">
    <property type="entry name" value="P-loop containing nucleotide triphosphate hydrolases"/>
    <property type="match status" value="2"/>
</dbReference>
<keyword evidence="4" id="KW-0479">Metal-binding</keyword>
<keyword evidence="6 14" id="KW-0547">Nucleotide-binding</keyword>
<comment type="similarity">
    <text evidence="2 14">Belongs to the mitochondrial Rho GTPase family.</text>
</comment>
<dbReference type="GO" id="GO:0005741">
    <property type="term" value="C:mitochondrial outer membrane"/>
    <property type="evidence" value="ECO:0007669"/>
    <property type="project" value="UniProtKB-SubCell"/>
</dbReference>
<evidence type="ECO:0000256" key="4">
    <source>
        <dbReference type="ARBA" id="ARBA00022723"/>
    </source>
</evidence>
<dbReference type="Gene3D" id="1.10.238.10">
    <property type="entry name" value="EF-hand"/>
    <property type="match status" value="2"/>
</dbReference>
<dbReference type="FunFam" id="1.10.238.10:FF:000212">
    <property type="entry name" value="Mitochondrial Rho GTPase"/>
    <property type="match status" value="1"/>
</dbReference>
<keyword evidence="8 14" id="KW-0378">Hydrolase</keyword>
<evidence type="ECO:0000259" key="16">
    <source>
        <dbReference type="PROSITE" id="PS50222"/>
    </source>
</evidence>
<dbReference type="GO" id="GO:0005525">
    <property type="term" value="F:GTP binding"/>
    <property type="evidence" value="ECO:0007669"/>
    <property type="project" value="UniProtKB-KW"/>
</dbReference>
<dbReference type="InterPro" id="IPR018247">
    <property type="entry name" value="EF_Hand_1_Ca_BS"/>
</dbReference>
<dbReference type="InterPro" id="IPR013567">
    <property type="entry name" value="EF_hand_assoc_2"/>
</dbReference>
<dbReference type="PANTHER" id="PTHR46819:SF1">
    <property type="entry name" value="EF-HAND CALCIUM-BINDING DOMAIN-CONTAINING PROTEIN 7"/>
    <property type="match status" value="1"/>
</dbReference>
<feature type="transmembrane region" description="Helical" evidence="15">
    <location>
        <begin position="640"/>
        <end position="660"/>
    </location>
</feature>
<evidence type="ECO:0000256" key="13">
    <source>
        <dbReference type="ARBA" id="ARBA00023136"/>
    </source>
</evidence>
<dbReference type="PROSITE" id="PS00018">
    <property type="entry name" value="EF_HAND_1"/>
    <property type="match status" value="2"/>
</dbReference>
<comment type="caution">
    <text evidence="17">The sequence shown here is derived from an EMBL/GenBank/DDBJ whole genome shotgun (WGS) entry which is preliminary data.</text>
</comment>
<keyword evidence="5" id="KW-0677">Repeat</keyword>
<comment type="subcellular location">
    <subcellularLocation>
        <location evidence="1 14">Mitochondrion outer membrane</location>
        <topology evidence="1 14">Single-pass type IV membrane protein</topology>
    </subcellularLocation>
</comment>
<dbReference type="FunFam" id="1.10.238.10:FF:000011">
    <property type="entry name" value="Mitochondrial Rho GTPase"/>
    <property type="match status" value="1"/>
</dbReference>
<dbReference type="EMBL" id="PSQE01000005">
    <property type="protein sequence ID" value="RHN55072.1"/>
    <property type="molecule type" value="Genomic_DNA"/>
</dbReference>
<dbReference type="SMART" id="SM00175">
    <property type="entry name" value="RAB"/>
    <property type="match status" value="1"/>
</dbReference>
<reference evidence="17" key="1">
    <citation type="journal article" date="2018" name="Nat. Plants">
        <title>Whole-genome landscape of Medicago truncatula symbiotic genes.</title>
        <authorList>
            <person name="Pecrix Y."/>
            <person name="Gamas P."/>
            <person name="Carrere S."/>
        </authorList>
    </citation>
    <scope>NUCLEOTIDE SEQUENCE</scope>
    <source>
        <tissue evidence="17">Leaves</tissue>
    </source>
</reference>
<dbReference type="InterPro" id="IPR001806">
    <property type="entry name" value="Small_GTPase"/>
</dbReference>
<dbReference type="InterPro" id="IPR013566">
    <property type="entry name" value="EF_hand_assoc_1"/>
</dbReference>
<evidence type="ECO:0000256" key="1">
    <source>
        <dbReference type="ARBA" id="ARBA00004200"/>
    </source>
</evidence>
<evidence type="ECO:0000256" key="12">
    <source>
        <dbReference type="ARBA" id="ARBA00023134"/>
    </source>
</evidence>
<evidence type="ECO:0000256" key="14">
    <source>
        <dbReference type="PIRNR" id="PIRNR037488"/>
    </source>
</evidence>
<evidence type="ECO:0000256" key="7">
    <source>
        <dbReference type="ARBA" id="ARBA00022787"/>
    </source>
</evidence>
<protein>
    <recommendedName>
        <fullName evidence="14">Mitochondrial Rho GTPase</fullName>
        <ecNumber evidence="14">3.6.5.-</ecNumber>
    </recommendedName>
</protein>
<dbReference type="PIRSF" id="PIRSF037488">
    <property type="entry name" value="Mt_Rho_GTPase"/>
    <property type="match status" value="1"/>
</dbReference>
<dbReference type="SMART" id="SM00174">
    <property type="entry name" value="RHO"/>
    <property type="match status" value="1"/>
</dbReference>
<dbReference type="GO" id="GO:0003924">
    <property type="term" value="F:GTPase activity"/>
    <property type="evidence" value="ECO:0007669"/>
    <property type="project" value="InterPro"/>
</dbReference>
<evidence type="ECO:0000256" key="2">
    <source>
        <dbReference type="ARBA" id="ARBA00007981"/>
    </source>
</evidence>
<evidence type="ECO:0000256" key="5">
    <source>
        <dbReference type="ARBA" id="ARBA00022737"/>
    </source>
</evidence>
<dbReference type="Pfam" id="PF08355">
    <property type="entry name" value="EF_assoc_1"/>
    <property type="match status" value="1"/>
</dbReference>
<dbReference type="Pfam" id="PF08356">
    <property type="entry name" value="EF_assoc_2"/>
    <property type="match status" value="1"/>
</dbReference>
<dbReference type="Gramene" id="rna30200">
    <property type="protein sequence ID" value="RHN55072.1"/>
    <property type="gene ID" value="gene30200"/>
</dbReference>
<gene>
    <name evidence="17" type="ORF">MtrunA17_Chr5g0413741</name>
</gene>
<dbReference type="PANTHER" id="PTHR46819">
    <property type="entry name" value="EF-HAND CALCIUM-BINDING DOMAIN-CONTAINING PROTEIN 7"/>
    <property type="match status" value="1"/>
</dbReference>
<dbReference type="InterPro" id="IPR011992">
    <property type="entry name" value="EF-hand-dom_pair"/>
</dbReference>
<dbReference type="InterPro" id="IPR002048">
    <property type="entry name" value="EF_hand_dom"/>
</dbReference>
<dbReference type="Proteomes" id="UP000265566">
    <property type="component" value="Chromosome 5"/>
</dbReference>
<keyword evidence="13 14" id="KW-0472">Membrane</keyword>
<accession>A0A396HP09</accession>
<dbReference type="EC" id="3.6.5.-" evidence="14"/>
<keyword evidence="3 15" id="KW-0812">Transmembrane</keyword>
<evidence type="ECO:0000256" key="10">
    <source>
        <dbReference type="ARBA" id="ARBA00022989"/>
    </source>
</evidence>
<evidence type="ECO:0000256" key="6">
    <source>
        <dbReference type="ARBA" id="ARBA00022741"/>
    </source>
</evidence>
<proteinExistence type="inferred from homology"/>
<keyword evidence="11 14" id="KW-0496">Mitochondrion</keyword>
<dbReference type="InterPro" id="IPR027417">
    <property type="entry name" value="P-loop_NTPase"/>
</dbReference>